<dbReference type="OrthoDB" id="2108802at2759"/>
<dbReference type="InterPro" id="IPR013785">
    <property type="entry name" value="Aldolase_TIM"/>
</dbReference>
<dbReference type="RefSeq" id="XP_007919574.1">
    <property type="nucleotide sequence ID" value="XM_007921383.1"/>
</dbReference>
<reference evidence="5" key="1">
    <citation type="journal article" date="2013" name="Genome Announc.">
        <title>Draft genome sequence of the ascomycete Phaeoacremonium aleophilum strain UCR-PA7, a causal agent of the esca disease complex in grapevines.</title>
        <authorList>
            <person name="Blanco-Ulate B."/>
            <person name="Rolshausen P."/>
            <person name="Cantu D."/>
        </authorList>
    </citation>
    <scope>NUCLEOTIDE SEQUENCE [LARGE SCALE GENOMIC DNA]</scope>
    <source>
        <strain evidence="5">UCR-PA7</strain>
    </source>
</reference>
<evidence type="ECO:0000256" key="1">
    <source>
        <dbReference type="ARBA" id="ARBA00001255"/>
    </source>
</evidence>
<accession>R8B8L8</accession>
<keyword evidence="5" id="KW-1185">Reference proteome</keyword>
<dbReference type="EC" id="3.2.1.22" evidence="2"/>
<feature type="domain" description="Glycoside-hydrolase family GH114 TIM-barrel" evidence="3">
    <location>
        <begin position="5"/>
        <end position="207"/>
    </location>
</feature>
<dbReference type="AlphaFoldDB" id="R8B8L8"/>
<dbReference type="SUPFAM" id="SSF51445">
    <property type="entry name" value="(Trans)glycosidases"/>
    <property type="match status" value="1"/>
</dbReference>
<dbReference type="PANTHER" id="PTHR35273">
    <property type="entry name" value="ALPHA-1,4 POLYGALACTOSAMINIDASE, PUTATIVE (AFU_ORTHOLOGUE AFUA_3G07890)-RELATED"/>
    <property type="match status" value="1"/>
</dbReference>
<evidence type="ECO:0000313" key="4">
    <source>
        <dbReference type="EMBL" id="EON95643.1"/>
    </source>
</evidence>
<dbReference type="GeneID" id="19329768"/>
<dbReference type="InterPro" id="IPR004352">
    <property type="entry name" value="GH114_TIM-barrel"/>
</dbReference>
<evidence type="ECO:0000256" key="2">
    <source>
        <dbReference type="ARBA" id="ARBA00012755"/>
    </source>
</evidence>
<dbReference type="InterPro" id="IPR017853">
    <property type="entry name" value="GH"/>
</dbReference>
<protein>
    <recommendedName>
        <fullName evidence="2">alpha-galactosidase</fullName>
        <ecNumber evidence="2">3.2.1.22</ecNumber>
    </recommendedName>
</protein>
<evidence type="ECO:0000313" key="5">
    <source>
        <dbReference type="Proteomes" id="UP000014074"/>
    </source>
</evidence>
<dbReference type="eggNOG" id="ENOG502RCTR">
    <property type="taxonomic scope" value="Eukaryota"/>
</dbReference>
<dbReference type="Pfam" id="PF03537">
    <property type="entry name" value="Glyco_hydro_114"/>
    <property type="match status" value="1"/>
</dbReference>
<dbReference type="GO" id="GO:0004557">
    <property type="term" value="F:alpha-galactosidase activity"/>
    <property type="evidence" value="ECO:0007669"/>
    <property type="project" value="UniProtKB-EC"/>
</dbReference>
<organism evidence="4 5">
    <name type="scientific">Phaeoacremonium minimum (strain UCR-PA7)</name>
    <name type="common">Esca disease fungus</name>
    <name type="synonym">Togninia minima</name>
    <dbReference type="NCBI Taxonomy" id="1286976"/>
    <lineage>
        <taxon>Eukaryota</taxon>
        <taxon>Fungi</taxon>
        <taxon>Dikarya</taxon>
        <taxon>Ascomycota</taxon>
        <taxon>Pezizomycotina</taxon>
        <taxon>Sordariomycetes</taxon>
        <taxon>Sordariomycetidae</taxon>
        <taxon>Togniniales</taxon>
        <taxon>Togniniaceae</taxon>
        <taxon>Phaeoacremonium</taxon>
    </lineage>
</organism>
<gene>
    <name evidence="4" type="ORF">UCRPA7_8876</name>
</gene>
<dbReference type="KEGG" id="tmn:UCRPA7_8876"/>
<comment type="catalytic activity">
    <reaction evidence="1">
        <text>Hydrolysis of terminal, non-reducing alpha-D-galactose residues in alpha-D-galactosides, including galactose oligosaccharides, galactomannans and galactolipids.</text>
        <dbReference type="EC" id="3.2.1.22"/>
    </reaction>
</comment>
<proteinExistence type="predicted"/>
<dbReference type="EMBL" id="KB933378">
    <property type="protein sequence ID" value="EON95643.1"/>
    <property type="molecule type" value="Genomic_DNA"/>
</dbReference>
<dbReference type="Proteomes" id="UP000014074">
    <property type="component" value="Unassembled WGS sequence"/>
</dbReference>
<sequence length="222" mass="24514">MFLHQNNTIIDSLHKLGKKVICYFSAGSYEDYRPDSWQFKKADLGSELDGWPGEYWLNISSPDVRDIMATRIEIASQIGCDAVDPDNVDGFQNENGFDLTAQDSIDFVKFLAKEARNRKLGVGLKNAGDIISDVLSVVQFQVNEQCAEYDECDTFAAFIDAGKPVFHIEYPKGTPDSVSANALTSDCSASDSDNFSTVIKTMDLDGWVEYCNGQKAETAVTS</sequence>
<dbReference type="Gene3D" id="3.20.20.70">
    <property type="entry name" value="Aldolase class I"/>
    <property type="match status" value="1"/>
</dbReference>
<evidence type="ECO:0000259" key="3">
    <source>
        <dbReference type="Pfam" id="PF03537"/>
    </source>
</evidence>
<name>R8B8L8_PHAM7</name>
<dbReference type="HOGENOM" id="CLU_051214_3_1_1"/>
<dbReference type="PANTHER" id="PTHR35273:SF2">
    <property type="entry name" value="ALPHA-GALACTOSIDASE"/>
    <property type="match status" value="1"/>
</dbReference>